<keyword evidence="2" id="KW-0732">Signal</keyword>
<evidence type="ECO:0008006" key="5">
    <source>
        <dbReference type="Google" id="ProtNLM"/>
    </source>
</evidence>
<evidence type="ECO:0000256" key="2">
    <source>
        <dbReference type="SAM" id="SignalP"/>
    </source>
</evidence>
<name>A0A9Q3EK91_9BASI</name>
<feature type="chain" id="PRO_5040273718" description="Hydrophobin" evidence="2">
    <location>
        <begin position="30"/>
        <end position="166"/>
    </location>
</feature>
<evidence type="ECO:0000256" key="1">
    <source>
        <dbReference type="SAM" id="MobiDB-lite"/>
    </source>
</evidence>
<evidence type="ECO:0000313" key="3">
    <source>
        <dbReference type="EMBL" id="MBW0520595.1"/>
    </source>
</evidence>
<gene>
    <name evidence="3" type="ORF">O181_060310</name>
</gene>
<comment type="caution">
    <text evidence="3">The sequence shown here is derived from an EMBL/GenBank/DDBJ whole genome shotgun (WGS) entry which is preliminary data.</text>
</comment>
<dbReference type="Proteomes" id="UP000765509">
    <property type="component" value="Unassembled WGS sequence"/>
</dbReference>
<dbReference type="EMBL" id="AVOT02028197">
    <property type="protein sequence ID" value="MBW0520595.1"/>
    <property type="molecule type" value="Genomic_DNA"/>
</dbReference>
<keyword evidence="4" id="KW-1185">Reference proteome</keyword>
<evidence type="ECO:0000313" key="4">
    <source>
        <dbReference type="Proteomes" id="UP000765509"/>
    </source>
</evidence>
<organism evidence="3 4">
    <name type="scientific">Austropuccinia psidii MF-1</name>
    <dbReference type="NCBI Taxonomy" id="1389203"/>
    <lineage>
        <taxon>Eukaryota</taxon>
        <taxon>Fungi</taxon>
        <taxon>Dikarya</taxon>
        <taxon>Basidiomycota</taxon>
        <taxon>Pucciniomycotina</taxon>
        <taxon>Pucciniomycetes</taxon>
        <taxon>Pucciniales</taxon>
        <taxon>Sphaerophragmiaceae</taxon>
        <taxon>Austropuccinia</taxon>
    </lineage>
</organism>
<protein>
    <recommendedName>
        <fullName evidence="5">Hydrophobin</fullName>
    </recommendedName>
</protein>
<feature type="signal peptide" evidence="2">
    <location>
        <begin position="1"/>
        <end position="29"/>
    </location>
</feature>
<dbReference type="AlphaFoldDB" id="A0A9Q3EK91"/>
<proteinExistence type="predicted"/>
<accession>A0A9Q3EK91</accession>
<sequence>MLHSKAHSLALRVVTFLFLLVTPLIIAKAEAPVPQTTAHDHEHDHHDHITGTELATDTTLTNGTIPTCSEFSCPSDKNVATCAKSADSVISTNNSIPAEPATGNHKWRRQLNPPNNPTPLQVHCPNADLATELCCDQSISKLLQKKKGGKKKYTQLCVVPQNSENP</sequence>
<feature type="region of interest" description="Disordered" evidence="1">
    <location>
        <begin position="93"/>
        <end position="117"/>
    </location>
</feature>
<reference evidence="3" key="1">
    <citation type="submission" date="2021-03" db="EMBL/GenBank/DDBJ databases">
        <title>Draft genome sequence of rust myrtle Austropuccinia psidii MF-1, a brazilian biotype.</title>
        <authorList>
            <person name="Quecine M.C."/>
            <person name="Pachon D.M.R."/>
            <person name="Bonatelli M.L."/>
            <person name="Correr F.H."/>
            <person name="Franceschini L.M."/>
            <person name="Leite T.F."/>
            <person name="Margarido G.R.A."/>
            <person name="Almeida C.A."/>
            <person name="Ferrarezi J.A."/>
            <person name="Labate C.A."/>
        </authorList>
    </citation>
    <scope>NUCLEOTIDE SEQUENCE</scope>
    <source>
        <strain evidence="3">MF-1</strain>
    </source>
</reference>